<dbReference type="Gene3D" id="3.20.20.140">
    <property type="entry name" value="Metal-dependent hydrolases"/>
    <property type="match status" value="1"/>
</dbReference>
<feature type="domain" description="Amidohydrolase-related" evidence="2">
    <location>
        <begin position="115"/>
        <end position="493"/>
    </location>
</feature>
<dbReference type="HOGENOM" id="CLU_023620_2_1_1"/>
<evidence type="ECO:0000313" key="4">
    <source>
        <dbReference type="Proteomes" id="UP000053342"/>
    </source>
</evidence>
<proteinExistence type="predicted"/>
<feature type="region of interest" description="Disordered" evidence="1">
    <location>
        <begin position="1"/>
        <end position="59"/>
    </location>
</feature>
<evidence type="ECO:0000259" key="2">
    <source>
        <dbReference type="Pfam" id="PF01979"/>
    </source>
</evidence>
<reference evidence="3 4" key="1">
    <citation type="submission" date="2015-01" db="EMBL/GenBank/DDBJ databases">
        <title>The Genome Sequence of Exophiala oligosperma CBS72588.</title>
        <authorList>
            <consortium name="The Broad Institute Genomics Platform"/>
            <person name="Cuomo C."/>
            <person name="de Hoog S."/>
            <person name="Gorbushina A."/>
            <person name="Stielow B."/>
            <person name="Teixiera M."/>
            <person name="Abouelleil A."/>
            <person name="Chapman S.B."/>
            <person name="Priest M."/>
            <person name="Young S.K."/>
            <person name="Wortman J."/>
            <person name="Nusbaum C."/>
            <person name="Birren B."/>
        </authorList>
    </citation>
    <scope>NUCLEOTIDE SEQUENCE [LARGE SCALE GENOMIC DNA]</scope>
    <source>
        <strain evidence="3 4">CBS 72588</strain>
    </source>
</reference>
<dbReference type="GeneID" id="27354353"/>
<gene>
    <name evidence="3" type="ORF">PV06_02279</name>
</gene>
<keyword evidence="4" id="KW-1185">Reference proteome</keyword>
<dbReference type="InterPro" id="IPR057744">
    <property type="entry name" value="OTAase-like"/>
</dbReference>
<accession>A0A0D2C9W2</accession>
<dbReference type="OrthoDB" id="194468at2759"/>
<dbReference type="SUPFAM" id="SSF51338">
    <property type="entry name" value="Composite domain of metallo-dependent hydrolases"/>
    <property type="match status" value="2"/>
</dbReference>
<dbReference type="Gene3D" id="2.30.40.10">
    <property type="entry name" value="Urease, subunit C, domain 1"/>
    <property type="match status" value="1"/>
</dbReference>
<organism evidence="3 4">
    <name type="scientific">Exophiala oligosperma</name>
    <dbReference type="NCBI Taxonomy" id="215243"/>
    <lineage>
        <taxon>Eukaryota</taxon>
        <taxon>Fungi</taxon>
        <taxon>Dikarya</taxon>
        <taxon>Ascomycota</taxon>
        <taxon>Pezizomycotina</taxon>
        <taxon>Eurotiomycetes</taxon>
        <taxon>Chaetothyriomycetidae</taxon>
        <taxon>Chaetothyriales</taxon>
        <taxon>Herpotrichiellaceae</taxon>
        <taxon>Exophiala</taxon>
    </lineage>
</organism>
<feature type="compositionally biased region" description="Low complexity" evidence="1">
    <location>
        <begin position="10"/>
        <end position="26"/>
    </location>
</feature>
<dbReference type="GO" id="GO:0016810">
    <property type="term" value="F:hydrolase activity, acting on carbon-nitrogen (but not peptide) bonds"/>
    <property type="evidence" value="ECO:0007669"/>
    <property type="project" value="InterPro"/>
</dbReference>
<dbReference type="InterPro" id="IPR051781">
    <property type="entry name" value="Metallo-dep_Hydrolase"/>
</dbReference>
<dbReference type="EMBL" id="KN847333">
    <property type="protein sequence ID" value="KIW46617.1"/>
    <property type="molecule type" value="Genomic_DNA"/>
</dbReference>
<dbReference type="RefSeq" id="XP_016266833.1">
    <property type="nucleotide sequence ID" value="XM_016402936.1"/>
</dbReference>
<dbReference type="InterPro" id="IPR032466">
    <property type="entry name" value="Metal_Hydrolase"/>
</dbReference>
<dbReference type="STRING" id="215243.A0A0D2C9W2"/>
<dbReference type="CDD" id="cd01299">
    <property type="entry name" value="Met_dep_hydrolase_A"/>
    <property type="match status" value="1"/>
</dbReference>
<dbReference type="PANTHER" id="PTHR43135">
    <property type="entry name" value="ALPHA-D-RIBOSE 1-METHYLPHOSPHONATE 5-TRIPHOSPHATE DIPHOSPHATASE"/>
    <property type="match status" value="1"/>
</dbReference>
<sequence length="499" mass="52646">MTRRKVTFQPDPTSSTTTTRTNTSTDTHTRNVSHAPPADGHHHHNASATIPIPSQPSDESKVHLISTSLLIPGRGEPRRDMTVMIRDGVIHAIHPTSSPPAFLRHHSLPATRVPVLLPGLWDCHTHFLGTKSLNLSEVVTTHPAVAGARLARNARDILLSGFTSVRDLGGYAIELARAISDSGLPGPHVYSAGAAISQTSGHGDLFDLPVDVVHSRLSTTAPTNPASYPLVLADGADACRLAVRLVTRRGARCVKVFTSGGVLSILDDPMRGQYSAGELEAIVDEATRAGLAVAAHCHGKPGILAALRAGCHTIEHGTYLDRECVDLMLAKEAVFVPTRTVVKVGVDHPELMSPESYAKMLETAKHHRAAYRLAVRSGVKVALGTDLGVSAPVENPMALGRSGGELAYAVTDGGMTPLQAIEAATATGPETLGHLGAAPKSGQIREGYDADLIAMCANPLEDDVDLDDSGGGEAGGMDLFKNPKNITHVWKGGVCYKKP</sequence>
<name>A0A0D2C9W2_9EURO</name>
<dbReference type="InterPro" id="IPR011059">
    <property type="entry name" value="Metal-dep_hydrolase_composite"/>
</dbReference>
<dbReference type="PANTHER" id="PTHR43135:SF3">
    <property type="entry name" value="ALPHA-D-RIBOSE 1-METHYLPHOSPHONATE 5-TRIPHOSPHATE DIPHOSPHATASE"/>
    <property type="match status" value="1"/>
</dbReference>
<evidence type="ECO:0000313" key="3">
    <source>
        <dbReference type="EMBL" id="KIW46617.1"/>
    </source>
</evidence>
<dbReference type="InterPro" id="IPR006680">
    <property type="entry name" value="Amidohydro-rel"/>
</dbReference>
<dbReference type="SUPFAM" id="SSF51556">
    <property type="entry name" value="Metallo-dependent hydrolases"/>
    <property type="match status" value="1"/>
</dbReference>
<evidence type="ECO:0000256" key="1">
    <source>
        <dbReference type="SAM" id="MobiDB-lite"/>
    </source>
</evidence>
<dbReference type="VEuPathDB" id="FungiDB:PV06_02279"/>
<dbReference type="Proteomes" id="UP000053342">
    <property type="component" value="Unassembled WGS sequence"/>
</dbReference>
<dbReference type="AlphaFoldDB" id="A0A0D2C9W2"/>
<protein>
    <recommendedName>
        <fullName evidence="2">Amidohydrolase-related domain-containing protein</fullName>
    </recommendedName>
</protein>
<dbReference type="Pfam" id="PF01979">
    <property type="entry name" value="Amidohydro_1"/>
    <property type="match status" value="1"/>
</dbReference>